<evidence type="ECO:0000313" key="1">
    <source>
        <dbReference type="EMBL" id="ARW68149.1"/>
    </source>
</evidence>
<dbReference type="Pfam" id="PF02597">
    <property type="entry name" value="ThiS"/>
    <property type="match status" value="1"/>
</dbReference>
<dbReference type="NCBIfam" id="TIGR01683">
    <property type="entry name" value="thiS"/>
    <property type="match status" value="1"/>
</dbReference>
<dbReference type="RefSeq" id="YP_009398996.1">
    <property type="nucleotide sequence ID" value="NC_035294.1"/>
</dbReference>
<organism evidence="1">
    <name type="scientific">Cliftonaea pectinata</name>
    <dbReference type="NCBI Taxonomy" id="2007206"/>
    <lineage>
        <taxon>Eukaryota</taxon>
        <taxon>Rhodophyta</taxon>
        <taxon>Florideophyceae</taxon>
        <taxon>Rhodymeniophycidae</taxon>
        <taxon>Ceramiales</taxon>
        <taxon>Rhodomelaceae</taxon>
        <taxon>Polyzonieae</taxon>
        <taxon>Cliftonaea</taxon>
    </lineage>
</organism>
<dbReference type="PANTHER" id="PTHR34472">
    <property type="entry name" value="SULFUR CARRIER PROTEIN THIS"/>
    <property type="match status" value="1"/>
</dbReference>
<dbReference type="PANTHER" id="PTHR34472:SF1">
    <property type="entry name" value="SULFUR CARRIER PROTEIN THIS"/>
    <property type="match status" value="1"/>
</dbReference>
<dbReference type="InterPro" id="IPR012675">
    <property type="entry name" value="Beta-grasp_dom_sf"/>
</dbReference>
<dbReference type="GeneID" id="33361620"/>
<dbReference type="SUPFAM" id="SSF54285">
    <property type="entry name" value="MoaD/ThiS"/>
    <property type="match status" value="1"/>
</dbReference>
<name>A0A1Z1MQK1_9FLOR</name>
<keyword evidence="1" id="KW-0150">Chloroplast</keyword>
<accession>A0A1Z1MQK1</accession>
<geneLocation type="chloroplast" evidence="1"/>
<dbReference type="EMBL" id="MF101450">
    <property type="protein sequence ID" value="ARW68149.1"/>
    <property type="molecule type" value="Genomic_DNA"/>
</dbReference>
<gene>
    <name evidence="1" type="primary">thiS</name>
</gene>
<dbReference type="AlphaFoldDB" id="A0A1Z1MQK1"/>
<sequence>MTENYSTIFVNGEPFNCYDYMSIKNVLLYLDFDINNIVVECNHQIVNKDKFDKFLLKSNDQIEVITIVGGG</sequence>
<dbReference type="InterPro" id="IPR010035">
    <property type="entry name" value="Thi_S"/>
</dbReference>
<dbReference type="CDD" id="cd00565">
    <property type="entry name" value="Ubl_ThiS"/>
    <property type="match status" value="1"/>
</dbReference>
<keyword evidence="1" id="KW-0934">Plastid</keyword>
<dbReference type="InterPro" id="IPR016155">
    <property type="entry name" value="Mopterin_synth/thiamin_S_b"/>
</dbReference>
<proteinExistence type="predicted"/>
<reference evidence="1" key="1">
    <citation type="journal article" date="2017" name="J. Phycol.">
        <title>Analysis of chloroplast genomes and a supermatrix inform reclassification of the Rhodomelaceae (Rhodophyta).</title>
        <authorList>
            <person name="Diaz-Tapia P."/>
            <person name="Maggs C.A."/>
            <person name="West J.A."/>
            <person name="Verbruggen H."/>
        </authorList>
    </citation>
    <scope>NUCLEOTIDE SEQUENCE</scope>
    <source>
        <strain evidence="1">PD1561</strain>
    </source>
</reference>
<protein>
    <submittedName>
        <fullName evidence="1">Thiamin biosynthesis protein S</fullName>
    </submittedName>
</protein>
<dbReference type="InterPro" id="IPR003749">
    <property type="entry name" value="ThiS/MoaD-like"/>
</dbReference>
<dbReference type="Gene3D" id="3.10.20.30">
    <property type="match status" value="1"/>
</dbReference>